<comment type="catalytic activity">
    <reaction evidence="9 11">
        <text>L-aspartyl-tRNA(Asn) + L-glutamine + ATP + H2O = L-asparaginyl-tRNA(Asn) + L-glutamate + ADP + phosphate + 2 H(+)</text>
        <dbReference type="Rhea" id="RHEA:14513"/>
        <dbReference type="Rhea" id="RHEA-COMP:9674"/>
        <dbReference type="Rhea" id="RHEA-COMP:9677"/>
        <dbReference type="ChEBI" id="CHEBI:15377"/>
        <dbReference type="ChEBI" id="CHEBI:15378"/>
        <dbReference type="ChEBI" id="CHEBI:29985"/>
        <dbReference type="ChEBI" id="CHEBI:30616"/>
        <dbReference type="ChEBI" id="CHEBI:43474"/>
        <dbReference type="ChEBI" id="CHEBI:58359"/>
        <dbReference type="ChEBI" id="CHEBI:78515"/>
        <dbReference type="ChEBI" id="CHEBI:78516"/>
        <dbReference type="ChEBI" id="CHEBI:456216"/>
    </reaction>
</comment>
<evidence type="ECO:0000259" key="12">
    <source>
        <dbReference type="SMART" id="SM00845"/>
    </source>
</evidence>
<dbReference type="Gene3D" id="1.10.10.410">
    <property type="match status" value="1"/>
</dbReference>
<dbReference type="InterPro" id="IPR042114">
    <property type="entry name" value="GatB_C_1"/>
</dbReference>
<evidence type="ECO:0000256" key="8">
    <source>
        <dbReference type="ARBA" id="ARBA00024799"/>
    </source>
</evidence>
<dbReference type="NCBIfam" id="TIGR00133">
    <property type="entry name" value="gatB"/>
    <property type="match status" value="1"/>
</dbReference>
<sequence length="484" mass="52958">MSYEIERATGSWELVIGLEVHAQVISESKLFSGASASYGGEPNSHVSLVDAAFPGMLPVINRECVAQAVRTGLGLDARVNLESRFDRKNYFYADLPAGYQISQFTHPVIGAGKVEIELADGSRREIGVTRLHLEQDAGKSLHDQSPDSSHIDLNRAGVGLMEIVSEPDMRSPEEAGAYLRKLRTILRYLGTCDGNMEEGSMRADVNVSVRKAGEPFRTRCEIKNVNSIRFVMQAIEVEARRQVAIWESGSAVDQETRLFDPQRGETRALRSKEDAHDYRYFPDPDLLPLVLEREWVDRLRAELPELPDAKRRRLAEEYGIPDYDASVLVAEKPVAAFFETVAKGRDARLASNWMLGDLFAALNRTGRGIENSPVSAESLGGLLDLIADGTINGRIAKDVFEEMVETGDGAGVIVERKGLRQVTDSGAIDAAIEQVLGAHGDKLAEFRAGKDKLFGFFVGQVMKATGGKGNPALVNAALKARLAS</sequence>
<dbReference type="InterPro" id="IPR003789">
    <property type="entry name" value="Asn/Gln_tRNA_amidoTrase-B-like"/>
</dbReference>
<evidence type="ECO:0000256" key="2">
    <source>
        <dbReference type="ARBA" id="ARBA00011123"/>
    </source>
</evidence>
<comment type="caution">
    <text evidence="13">The sequence shown here is derived from an EMBL/GenBank/DDBJ whole genome shotgun (WGS) entry which is preliminary data.</text>
</comment>
<dbReference type="HAMAP" id="MF_00121">
    <property type="entry name" value="GatB"/>
    <property type="match status" value="1"/>
</dbReference>
<evidence type="ECO:0000313" key="14">
    <source>
        <dbReference type="Proteomes" id="UP001524547"/>
    </source>
</evidence>
<dbReference type="PANTHER" id="PTHR11659">
    <property type="entry name" value="GLUTAMYL-TRNA GLN AMIDOTRANSFERASE SUBUNIT B MITOCHONDRIAL AND PROKARYOTIC PET112-RELATED"/>
    <property type="match status" value="1"/>
</dbReference>
<reference evidence="13 14" key="1">
    <citation type="submission" date="2022-06" db="EMBL/GenBank/DDBJ databases">
        <title>Rhizosaccharibacter gen. nov. sp. nov. KSS12, endophytic bacteria isolated from sugarcane.</title>
        <authorList>
            <person name="Pitiwittayakul N."/>
        </authorList>
    </citation>
    <scope>NUCLEOTIDE SEQUENCE [LARGE SCALE GENOMIC DNA]</scope>
    <source>
        <strain evidence="13 14">KSS12</strain>
    </source>
</reference>
<dbReference type="InterPro" id="IPR017958">
    <property type="entry name" value="Gln-tRNA_amidoTrfase_suB_CS"/>
</dbReference>
<organism evidence="13 14">
    <name type="scientific">Rhizosaccharibacter radicis</name>
    <dbReference type="NCBI Taxonomy" id="2782605"/>
    <lineage>
        <taxon>Bacteria</taxon>
        <taxon>Pseudomonadati</taxon>
        <taxon>Pseudomonadota</taxon>
        <taxon>Alphaproteobacteria</taxon>
        <taxon>Acetobacterales</taxon>
        <taxon>Acetobacteraceae</taxon>
        <taxon>Rhizosaccharibacter</taxon>
    </lineage>
</organism>
<evidence type="ECO:0000256" key="9">
    <source>
        <dbReference type="ARBA" id="ARBA00047380"/>
    </source>
</evidence>
<keyword evidence="14" id="KW-1185">Reference proteome</keyword>
<proteinExistence type="inferred from homology"/>
<evidence type="ECO:0000256" key="4">
    <source>
        <dbReference type="ARBA" id="ARBA00022598"/>
    </source>
</evidence>
<keyword evidence="7 11" id="KW-0648">Protein biosynthesis</keyword>
<evidence type="ECO:0000256" key="5">
    <source>
        <dbReference type="ARBA" id="ARBA00022741"/>
    </source>
</evidence>
<dbReference type="NCBIfam" id="NF004012">
    <property type="entry name" value="PRK05477.1-2"/>
    <property type="match status" value="1"/>
</dbReference>
<evidence type="ECO:0000256" key="10">
    <source>
        <dbReference type="ARBA" id="ARBA00047913"/>
    </source>
</evidence>
<feature type="domain" description="Asn/Gln amidotransferase" evidence="12">
    <location>
        <begin position="336"/>
        <end position="482"/>
    </location>
</feature>
<dbReference type="RefSeq" id="WP_422921241.1">
    <property type="nucleotide sequence ID" value="NZ_JAMZEJ010000012.1"/>
</dbReference>
<dbReference type="PANTHER" id="PTHR11659:SF0">
    <property type="entry name" value="GLUTAMYL-TRNA(GLN) AMIDOTRANSFERASE SUBUNIT B, MITOCHONDRIAL"/>
    <property type="match status" value="1"/>
</dbReference>
<dbReference type="InterPro" id="IPR014746">
    <property type="entry name" value="Gln_synth/guanido_kin_cat_dom"/>
</dbReference>
<dbReference type="NCBIfam" id="NF004015">
    <property type="entry name" value="PRK05477.1-5"/>
    <property type="match status" value="1"/>
</dbReference>
<dbReference type="Pfam" id="PF02637">
    <property type="entry name" value="GatB_Yqey"/>
    <property type="match status" value="1"/>
</dbReference>
<comment type="subunit">
    <text evidence="2 11">Heterotrimer of A, B and C subunits.</text>
</comment>
<keyword evidence="5 11" id="KW-0547">Nucleotide-binding</keyword>
<protein>
    <recommendedName>
        <fullName evidence="3 11">Aspartyl/glutamyl-tRNA(Asn/Gln) amidotransferase subunit B</fullName>
        <shortName evidence="11">Asp/Glu-ADT subunit B</shortName>
        <ecNumber evidence="11">6.3.5.-</ecNumber>
    </recommendedName>
</protein>
<dbReference type="PROSITE" id="PS01234">
    <property type="entry name" value="GATB"/>
    <property type="match status" value="1"/>
</dbReference>
<dbReference type="InterPro" id="IPR018027">
    <property type="entry name" value="Asn/Gln_amidotransferase"/>
</dbReference>
<dbReference type="NCBIfam" id="NF004014">
    <property type="entry name" value="PRK05477.1-4"/>
    <property type="match status" value="1"/>
</dbReference>
<dbReference type="SUPFAM" id="SSF89095">
    <property type="entry name" value="GatB/YqeY motif"/>
    <property type="match status" value="1"/>
</dbReference>
<comment type="similarity">
    <text evidence="1 11">Belongs to the GatB/GatE family. GatB subfamily.</text>
</comment>
<dbReference type="Gene3D" id="1.10.150.380">
    <property type="entry name" value="GatB domain, N-terminal subdomain"/>
    <property type="match status" value="1"/>
</dbReference>
<dbReference type="InterPro" id="IPR017959">
    <property type="entry name" value="Asn/Gln-tRNA_amidoTrfase_suB/E"/>
</dbReference>
<comment type="catalytic activity">
    <reaction evidence="10 11">
        <text>L-glutamyl-tRNA(Gln) + L-glutamine + ATP + H2O = L-glutaminyl-tRNA(Gln) + L-glutamate + ADP + phosphate + H(+)</text>
        <dbReference type="Rhea" id="RHEA:17521"/>
        <dbReference type="Rhea" id="RHEA-COMP:9681"/>
        <dbReference type="Rhea" id="RHEA-COMP:9684"/>
        <dbReference type="ChEBI" id="CHEBI:15377"/>
        <dbReference type="ChEBI" id="CHEBI:15378"/>
        <dbReference type="ChEBI" id="CHEBI:29985"/>
        <dbReference type="ChEBI" id="CHEBI:30616"/>
        <dbReference type="ChEBI" id="CHEBI:43474"/>
        <dbReference type="ChEBI" id="CHEBI:58359"/>
        <dbReference type="ChEBI" id="CHEBI:78520"/>
        <dbReference type="ChEBI" id="CHEBI:78521"/>
        <dbReference type="ChEBI" id="CHEBI:456216"/>
    </reaction>
</comment>
<accession>A0ABT1W1L3</accession>
<dbReference type="Pfam" id="PF02934">
    <property type="entry name" value="GatB_N"/>
    <property type="match status" value="1"/>
</dbReference>
<gene>
    <name evidence="11 13" type="primary">gatB</name>
    <name evidence="13" type="ORF">NFI88_16740</name>
</gene>
<dbReference type="SUPFAM" id="SSF55931">
    <property type="entry name" value="Glutamine synthetase/guanido kinase"/>
    <property type="match status" value="1"/>
</dbReference>
<dbReference type="SMART" id="SM00845">
    <property type="entry name" value="GatB_Yqey"/>
    <property type="match status" value="1"/>
</dbReference>
<dbReference type="Proteomes" id="UP001524547">
    <property type="component" value="Unassembled WGS sequence"/>
</dbReference>
<dbReference type="EMBL" id="JAMZEJ010000012">
    <property type="protein sequence ID" value="MCQ8242481.1"/>
    <property type="molecule type" value="Genomic_DNA"/>
</dbReference>
<evidence type="ECO:0000256" key="1">
    <source>
        <dbReference type="ARBA" id="ARBA00005306"/>
    </source>
</evidence>
<evidence type="ECO:0000313" key="13">
    <source>
        <dbReference type="EMBL" id="MCQ8242481.1"/>
    </source>
</evidence>
<comment type="function">
    <text evidence="8 11">Allows the formation of correctly charged Asn-tRNA(Asn) or Gln-tRNA(Gln) through the transamidation of misacylated Asp-tRNA(Asn) or Glu-tRNA(Gln) in organisms which lack either or both of asparaginyl-tRNA or glutaminyl-tRNA synthetases. The reaction takes place in the presence of glutamine and ATP through an activated phospho-Asp-tRNA(Asn) or phospho-Glu-tRNA(Gln).</text>
</comment>
<evidence type="ECO:0000256" key="3">
    <source>
        <dbReference type="ARBA" id="ARBA00016923"/>
    </source>
</evidence>
<evidence type="ECO:0000256" key="7">
    <source>
        <dbReference type="ARBA" id="ARBA00022917"/>
    </source>
</evidence>
<keyword evidence="4 11" id="KW-0436">Ligase</keyword>
<dbReference type="EC" id="6.3.5.-" evidence="11"/>
<dbReference type="InterPro" id="IPR006075">
    <property type="entry name" value="Asn/Gln-tRNA_Trfase_suB/E_cat"/>
</dbReference>
<evidence type="ECO:0000256" key="11">
    <source>
        <dbReference type="HAMAP-Rule" id="MF_00121"/>
    </source>
</evidence>
<dbReference type="InterPro" id="IPR004413">
    <property type="entry name" value="GatB"/>
</dbReference>
<evidence type="ECO:0000256" key="6">
    <source>
        <dbReference type="ARBA" id="ARBA00022840"/>
    </source>
</evidence>
<name>A0ABT1W1L3_9PROT</name>
<keyword evidence="6 11" id="KW-0067">ATP-binding</keyword>
<dbReference type="InterPro" id="IPR023168">
    <property type="entry name" value="GatB_Yqey_C_2"/>
</dbReference>